<accession>A0ABQ7YL45</accession>
<dbReference type="Pfam" id="PF00398">
    <property type="entry name" value="RrnaAD"/>
    <property type="match status" value="1"/>
</dbReference>
<evidence type="ECO:0000256" key="10">
    <source>
        <dbReference type="ARBA" id="ARBA00023136"/>
    </source>
</evidence>
<dbReference type="InterPro" id="IPR030184">
    <property type="entry name" value="WAT1-related"/>
</dbReference>
<keyword evidence="9 12" id="KW-1133">Transmembrane helix</keyword>
<proteinExistence type="inferred from homology"/>
<dbReference type="Gene3D" id="3.40.50.150">
    <property type="entry name" value="Vaccinia Virus protein VP39"/>
    <property type="match status" value="1"/>
</dbReference>
<dbReference type="InterPro" id="IPR020596">
    <property type="entry name" value="rRNA_Ade_Mease_Trfase_CS"/>
</dbReference>
<dbReference type="SUPFAM" id="SSF53335">
    <property type="entry name" value="S-adenosyl-L-methionine-dependent methyltransferases"/>
    <property type="match status" value="1"/>
</dbReference>
<comment type="similarity">
    <text evidence="11">Belongs to the class I-like SAM-binding methyltransferase superfamily. rRNA adenine N(6)-methyltransferase family.</text>
</comment>
<feature type="binding site" evidence="11">
    <location>
        <position position="410"/>
    </location>
    <ligand>
        <name>S-adenosyl-L-methionine</name>
        <dbReference type="ChEBI" id="CHEBI:59789"/>
    </ligand>
</feature>
<protein>
    <recommendedName>
        <fullName evidence="13">Ribosomal RNA adenine methylase transferase N-terminal domain-containing protein</fullName>
    </recommendedName>
</protein>
<reference evidence="14 15" key="1">
    <citation type="submission" date="2021-05" db="EMBL/GenBank/DDBJ databases">
        <title>Genome Assembly of Synthetic Allotetraploid Brassica napus Reveals Homoeologous Exchanges between Subgenomes.</title>
        <authorList>
            <person name="Davis J.T."/>
        </authorList>
    </citation>
    <scope>NUCLEOTIDE SEQUENCE [LARGE SCALE GENOMIC DNA]</scope>
    <source>
        <strain evidence="15">cv. Da-Ae</strain>
        <tissue evidence="14">Seedling</tissue>
    </source>
</reference>
<keyword evidence="4 11" id="KW-0489">Methyltransferase</keyword>
<dbReference type="NCBIfam" id="TIGR00755">
    <property type="entry name" value="ksgA"/>
    <property type="match status" value="1"/>
</dbReference>
<comment type="similarity">
    <text evidence="2">Belongs to the drug/metabolite transporter (DMT) superfamily. Plant drug/metabolite exporter (P-DME) (TC 2.A.7.4) family.</text>
</comment>
<feature type="transmembrane region" description="Helical" evidence="12">
    <location>
        <begin position="305"/>
        <end position="324"/>
    </location>
</feature>
<dbReference type="EMBL" id="JAGKQM010000017">
    <property type="protein sequence ID" value="KAH0868930.1"/>
    <property type="molecule type" value="Genomic_DNA"/>
</dbReference>
<gene>
    <name evidence="14" type="ORF">HID58_075952</name>
</gene>
<feature type="transmembrane region" description="Helical" evidence="12">
    <location>
        <begin position="252"/>
        <end position="273"/>
    </location>
</feature>
<keyword evidence="15" id="KW-1185">Reference proteome</keyword>
<dbReference type="PROSITE" id="PS51689">
    <property type="entry name" value="SAM_RNA_A_N6_MT"/>
    <property type="match status" value="1"/>
</dbReference>
<evidence type="ECO:0000313" key="14">
    <source>
        <dbReference type="EMBL" id="KAH0868930.1"/>
    </source>
</evidence>
<evidence type="ECO:0000256" key="8">
    <source>
        <dbReference type="ARBA" id="ARBA00022884"/>
    </source>
</evidence>
<feature type="transmembrane region" description="Helical" evidence="12">
    <location>
        <begin position="12"/>
        <end position="31"/>
    </location>
</feature>
<evidence type="ECO:0000256" key="12">
    <source>
        <dbReference type="SAM" id="Phobius"/>
    </source>
</evidence>
<feature type="transmembrane region" description="Helical" evidence="12">
    <location>
        <begin position="184"/>
        <end position="204"/>
    </location>
</feature>
<evidence type="ECO:0000256" key="2">
    <source>
        <dbReference type="ARBA" id="ARBA00007635"/>
    </source>
</evidence>
<keyword evidence="3" id="KW-0698">rRNA processing</keyword>
<keyword evidence="5 11" id="KW-0808">Transferase</keyword>
<dbReference type="CDD" id="cd02440">
    <property type="entry name" value="AdoMet_MTases"/>
    <property type="match status" value="1"/>
</dbReference>
<dbReference type="HAMAP" id="MF_00607">
    <property type="entry name" value="16SrRNA_methyltr_A"/>
    <property type="match status" value="1"/>
</dbReference>
<feature type="transmembrane region" description="Helical" evidence="12">
    <location>
        <begin position="43"/>
        <end position="60"/>
    </location>
</feature>
<dbReference type="InterPro" id="IPR001737">
    <property type="entry name" value="KsgA/Erm"/>
</dbReference>
<dbReference type="InterPro" id="IPR029063">
    <property type="entry name" value="SAM-dependent_MTases_sf"/>
</dbReference>
<evidence type="ECO:0000259" key="13">
    <source>
        <dbReference type="SMART" id="SM00650"/>
    </source>
</evidence>
<dbReference type="Pfam" id="PF00892">
    <property type="entry name" value="EamA"/>
    <property type="match status" value="2"/>
</dbReference>
<feature type="domain" description="Ribosomal RNA adenine methylase transferase N-terminal" evidence="13">
    <location>
        <begin position="417"/>
        <end position="586"/>
    </location>
</feature>
<feature type="transmembrane region" description="Helical" evidence="12">
    <location>
        <begin position="135"/>
        <end position="153"/>
    </location>
</feature>
<feature type="binding site" evidence="11">
    <location>
        <position position="501"/>
    </location>
    <ligand>
        <name>S-adenosyl-L-methionine</name>
        <dbReference type="ChEBI" id="CHEBI:59789"/>
    </ligand>
</feature>
<sequence length="708" mass="78433">MSPVATRAKLHVAMVVFQTGYAGNHVIMRFALNLGVSKLVFPLYRTIIALSVLAPSAYFLEKKERPAMNTSLLIQFFLLGLVGITLNQGFYIFGLDNTSPTFASATENAVPAVSFLMAALLGIEKVELKRRDGIAKVVGTFVSVAGSLVITLYKGPTIYEPSQRIMDQSIVNGGSEGEEENKNWTLGCLCLMGHCLCWSSWIVLQSPLLKKYPARFSFISCSCFFAVIQFFGISAYFERDVESWKILSGGEVYALLYTGLVGSAMVFAIQIYVVERGGPLFVSAYLPLQTLVAAVLATFALGEHFYLGGMIGAILIISGLYLVVMGKSWESQALIVSQQRLVYSATEENGDEDEHSKERRCCMGSSIKSSSSCLSSLLLFRRNSHSRNGQVVEKKKQHDGLFLQKSKGQHLLTNTRILDAIVRSSDVRPTDTVLEIGPGTGNLTMKLLEAAQHVIAVELDKRMVEILRARVSDHALQHKLTIIQKDVLKTDFPEFDLVVANIPYNISSPLVAKLVYGSNTFRTATLLLQKEFSRRLLANPGDSDFNRLAVNVKLLADVKFVMDVSKREFVPPPKVDSSVVMITPKEVKPDVDVREWLAFTRTCFGKKNKTLGSMFRQKKKVMELLSLSEAGIATNASDVVEEQGDNRLLCLDTDASVFKERVIGILKSNGFEDKRPSKLSHGQLLRLLSLFNQAAIFFHSLPMDLHDY</sequence>
<dbReference type="InterPro" id="IPR011530">
    <property type="entry name" value="rRNA_adenine_dimethylase"/>
</dbReference>
<evidence type="ECO:0000313" key="15">
    <source>
        <dbReference type="Proteomes" id="UP000824890"/>
    </source>
</evidence>
<dbReference type="SMART" id="SM00650">
    <property type="entry name" value="rADc"/>
    <property type="match status" value="1"/>
</dbReference>
<dbReference type="InterPro" id="IPR000620">
    <property type="entry name" value="EamA_dom"/>
</dbReference>
<evidence type="ECO:0000256" key="5">
    <source>
        <dbReference type="ARBA" id="ARBA00022679"/>
    </source>
</evidence>
<keyword evidence="8 11" id="KW-0694">RNA-binding</keyword>
<dbReference type="Gene3D" id="1.10.8.480">
    <property type="match status" value="1"/>
</dbReference>
<dbReference type="SUPFAM" id="SSF103481">
    <property type="entry name" value="Multidrug resistance efflux transporter EmrE"/>
    <property type="match status" value="2"/>
</dbReference>
<evidence type="ECO:0000256" key="11">
    <source>
        <dbReference type="PROSITE-ProRule" id="PRU01026"/>
    </source>
</evidence>
<keyword evidence="10 12" id="KW-0472">Membrane</keyword>
<dbReference type="Proteomes" id="UP000824890">
    <property type="component" value="Unassembled WGS sequence"/>
</dbReference>
<comment type="caution">
    <text evidence="14">The sequence shown here is derived from an EMBL/GenBank/DDBJ whole genome shotgun (WGS) entry which is preliminary data.</text>
</comment>
<feature type="transmembrane region" description="Helical" evidence="12">
    <location>
        <begin position="105"/>
        <end position="123"/>
    </location>
</feature>
<organism evidence="14 15">
    <name type="scientific">Brassica napus</name>
    <name type="common">Rape</name>
    <dbReference type="NCBI Taxonomy" id="3708"/>
    <lineage>
        <taxon>Eukaryota</taxon>
        <taxon>Viridiplantae</taxon>
        <taxon>Streptophyta</taxon>
        <taxon>Embryophyta</taxon>
        <taxon>Tracheophyta</taxon>
        <taxon>Spermatophyta</taxon>
        <taxon>Magnoliopsida</taxon>
        <taxon>eudicotyledons</taxon>
        <taxon>Gunneridae</taxon>
        <taxon>Pentapetalae</taxon>
        <taxon>rosids</taxon>
        <taxon>malvids</taxon>
        <taxon>Brassicales</taxon>
        <taxon>Brassicaceae</taxon>
        <taxon>Brassiceae</taxon>
        <taxon>Brassica</taxon>
    </lineage>
</organism>
<evidence type="ECO:0000256" key="4">
    <source>
        <dbReference type="ARBA" id="ARBA00022603"/>
    </source>
</evidence>
<dbReference type="PROSITE" id="PS01131">
    <property type="entry name" value="RRNA_A_DIMETH"/>
    <property type="match status" value="1"/>
</dbReference>
<dbReference type="PANTHER" id="PTHR31218">
    <property type="entry name" value="WAT1-RELATED PROTEIN"/>
    <property type="match status" value="1"/>
</dbReference>
<comment type="subcellular location">
    <subcellularLocation>
        <location evidence="1">Membrane</location>
        <topology evidence="1">Multi-pass membrane protein</topology>
    </subcellularLocation>
</comment>
<dbReference type="InterPro" id="IPR037185">
    <property type="entry name" value="EmrE-like"/>
</dbReference>
<feature type="binding site" evidence="11">
    <location>
        <position position="486"/>
    </location>
    <ligand>
        <name>S-adenosyl-L-methionine</name>
        <dbReference type="ChEBI" id="CHEBI:59789"/>
    </ligand>
</feature>
<keyword evidence="6 11" id="KW-0949">S-adenosyl-L-methionine</keyword>
<feature type="transmembrane region" description="Helical" evidence="12">
    <location>
        <begin position="280"/>
        <end position="299"/>
    </location>
</feature>
<evidence type="ECO:0000256" key="9">
    <source>
        <dbReference type="ARBA" id="ARBA00022989"/>
    </source>
</evidence>
<dbReference type="InterPro" id="IPR020598">
    <property type="entry name" value="rRNA_Ade_methylase_Trfase_N"/>
</dbReference>
<evidence type="ECO:0000256" key="7">
    <source>
        <dbReference type="ARBA" id="ARBA00022692"/>
    </source>
</evidence>
<feature type="binding site" evidence="11">
    <location>
        <position position="412"/>
    </location>
    <ligand>
        <name>S-adenosyl-L-methionine</name>
        <dbReference type="ChEBI" id="CHEBI:59789"/>
    </ligand>
</feature>
<evidence type="ECO:0000256" key="6">
    <source>
        <dbReference type="ARBA" id="ARBA00022691"/>
    </source>
</evidence>
<feature type="transmembrane region" description="Helical" evidence="12">
    <location>
        <begin position="216"/>
        <end position="237"/>
    </location>
</feature>
<keyword evidence="7 12" id="KW-0812">Transmembrane</keyword>
<feature type="binding site" evidence="11">
    <location>
        <position position="458"/>
    </location>
    <ligand>
        <name>S-adenosyl-L-methionine</name>
        <dbReference type="ChEBI" id="CHEBI:59789"/>
    </ligand>
</feature>
<feature type="binding site" evidence="11">
    <location>
        <position position="437"/>
    </location>
    <ligand>
        <name>S-adenosyl-L-methionine</name>
        <dbReference type="ChEBI" id="CHEBI:59789"/>
    </ligand>
</feature>
<evidence type="ECO:0000256" key="1">
    <source>
        <dbReference type="ARBA" id="ARBA00004141"/>
    </source>
</evidence>
<name>A0ABQ7YL45_BRANA</name>
<feature type="transmembrane region" description="Helical" evidence="12">
    <location>
        <begin position="72"/>
        <end position="93"/>
    </location>
</feature>
<evidence type="ECO:0000256" key="3">
    <source>
        <dbReference type="ARBA" id="ARBA00022552"/>
    </source>
</evidence>